<name>A0ACB0LU75_TRIPR</name>
<accession>A0ACB0LU75</accession>
<dbReference type="Proteomes" id="UP001177021">
    <property type="component" value="Unassembled WGS sequence"/>
</dbReference>
<reference evidence="1" key="1">
    <citation type="submission" date="2023-10" db="EMBL/GenBank/DDBJ databases">
        <authorList>
            <person name="Rodriguez Cubillos JULIANA M."/>
            <person name="De Vega J."/>
        </authorList>
    </citation>
    <scope>NUCLEOTIDE SEQUENCE</scope>
</reference>
<gene>
    <name evidence="1" type="ORF">MILVUS5_LOCUS36638</name>
</gene>
<keyword evidence="2" id="KW-1185">Reference proteome</keyword>
<evidence type="ECO:0000313" key="2">
    <source>
        <dbReference type="Proteomes" id="UP001177021"/>
    </source>
</evidence>
<organism evidence="1 2">
    <name type="scientific">Trifolium pratense</name>
    <name type="common">Red clover</name>
    <dbReference type="NCBI Taxonomy" id="57577"/>
    <lineage>
        <taxon>Eukaryota</taxon>
        <taxon>Viridiplantae</taxon>
        <taxon>Streptophyta</taxon>
        <taxon>Embryophyta</taxon>
        <taxon>Tracheophyta</taxon>
        <taxon>Spermatophyta</taxon>
        <taxon>Magnoliopsida</taxon>
        <taxon>eudicotyledons</taxon>
        <taxon>Gunneridae</taxon>
        <taxon>Pentapetalae</taxon>
        <taxon>rosids</taxon>
        <taxon>fabids</taxon>
        <taxon>Fabales</taxon>
        <taxon>Fabaceae</taxon>
        <taxon>Papilionoideae</taxon>
        <taxon>50 kb inversion clade</taxon>
        <taxon>NPAAA clade</taxon>
        <taxon>Hologalegina</taxon>
        <taxon>IRL clade</taxon>
        <taxon>Trifolieae</taxon>
        <taxon>Trifolium</taxon>
    </lineage>
</organism>
<proteinExistence type="predicted"/>
<sequence length="127" mass="14647">MRERVPNGRLNRERESRMGVHPEREALFNLGFFVFSLSLSQSISLPILNNANKFTLNVRVTLQPHSDEVKDDWAEYMFTNVILGGRWIRHETKLVHAMVPWKTNCWSSLSSATTIRFKVLDQGKGTS</sequence>
<comment type="caution">
    <text evidence="1">The sequence shown here is derived from an EMBL/GenBank/DDBJ whole genome shotgun (WGS) entry which is preliminary data.</text>
</comment>
<evidence type="ECO:0000313" key="1">
    <source>
        <dbReference type="EMBL" id="CAJ2673110.1"/>
    </source>
</evidence>
<protein>
    <submittedName>
        <fullName evidence="1">Uncharacterized protein</fullName>
    </submittedName>
</protein>
<dbReference type="EMBL" id="CASHSV030000716">
    <property type="protein sequence ID" value="CAJ2673110.1"/>
    <property type="molecule type" value="Genomic_DNA"/>
</dbReference>